<dbReference type="OrthoDB" id="16820at2759"/>
<dbReference type="Proteomes" id="UP000801428">
    <property type="component" value="Unassembled WGS sequence"/>
</dbReference>
<dbReference type="AlphaFoldDB" id="A0A9P4TF61"/>
<gene>
    <name evidence="1" type="ORF">E8E13_008185</name>
</gene>
<sequence length="134" mass="15344">MEDGVSLARRLRLAVDKHGVEALPDGAKVHNRLRIDRVAAIESTGMERTKKHRQVDFEKVKQNLELIRIEPAQWKIEHDPLEYAEEMFDECFACLRSGKEFVNTNKLDGFVFAPGLKGDVDSYAINIIKYQQVS</sequence>
<name>A0A9P4TF61_CURKU</name>
<keyword evidence="2" id="KW-1185">Reference proteome</keyword>
<organism evidence="1 2">
    <name type="scientific">Curvularia kusanoi</name>
    <name type="common">Cochliobolus kusanoi</name>
    <dbReference type="NCBI Taxonomy" id="90978"/>
    <lineage>
        <taxon>Eukaryota</taxon>
        <taxon>Fungi</taxon>
        <taxon>Dikarya</taxon>
        <taxon>Ascomycota</taxon>
        <taxon>Pezizomycotina</taxon>
        <taxon>Dothideomycetes</taxon>
        <taxon>Pleosporomycetidae</taxon>
        <taxon>Pleosporales</taxon>
        <taxon>Pleosporineae</taxon>
        <taxon>Pleosporaceae</taxon>
        <taxon>Curvularia</taxon>
    </lineage>
</organism>
<accession>A0A9P4TF61</accession>
<proteinExistence type="predicted"/>
<dbReference type="EMBL" id="SWKU01000010">
    <property type="protein sequence ID" value="KAF3003106.1"/>
    <property type="molecule type" value="Genomic_DNA"/>
</dbReference>
<evidence type="ECO:0000313" key="2">
    <source>
        <dbReference type="Proteomes" id="UP000801428"/>
    </source>
</evidence>
<protein>
    <submittedName>
        <fullName evidence="1">Uncharacterized protein</fullName>
    </submittedName>
</protein>
<evidence type="ECO:0000313" key="1">
    <source>
        <dbReference type="EMBL" id="KAF3003106.1"/>
    </source>
</evidence>
<reference evidence="1" key="1">
    <citation type="submission" date="2019-04" db="EMBL/GenBank/DDBJ databases">
        <title>Sequencing of skin fungus with MAO and IRED activity.</title>
        <authorList>
            <person name="Marsaioli A.J."/>
            <person name="Bonatto J.M.C."/>
            <person name="Reis Junior O."/>
        </authorList>
    </citation>
    <scope>NUCLEOTIDE SEQUENCE</scope>
    <source>
        <strain evidence="1">30M1</strain>
    </source>
</reference>
<comment type="caution">
    <text evidence="1">The sequence shown here is derived from an EMBL/GenBank/DDBJ whole genome shotgun (WGS) entry which is preliminary data.</text>
</comment>